<accession>A0A9X0KXL4</accession>
<comment type="caution">
    <text evidence="1">The sequence shown here is derived from an EMBL/GenBank/DDBJ whole genome shotgun (WGS) entry which is preliminary data.</text>
</comment>
<dbReference type="EMBL" id="LJQF01000044">
    <property type="protein sequence ID" value="KPX17685.1"/>
    <property type="molecule type" value="Genomic_DNA"/>
</dbReference>
<evidence type="ECO:0000313" key="2">
    <source>
        <dbReference type="Proteomes" id="UP000050345"/>
    </source>
</evidence>
<sequence>MGRSIRGLPVGMVNRVAWQLLRHLFQLDLVRRLPLMPVKHHSDHEVRSSLWLKTQAE</sequence>
<dbReference type="AlphaFoldDB" id="A0A9X0KXL4"/>
<name>A0A9X0KXL4_PSESX</name>
<protein>
    <submittedName>
        <fullName evidence="1">Cag pathogenicity island protein Cag5</fullName>
    </submittedName>
</protein>
<organism evidence="1 2">
    <name type="scientific">Pseudomonas syringae pv. daphniphylli</name>
    <dbReference type="NCBI Taxonomy" id="264455"/>
    <lineage>
        <taxon>Bacteria</taxon>
        <taxon>Pseudomonadati</taxon>
        <taxon>Pseudomonadota</taxon>
        <taxon>Gammaproteobacteria</taxon>
        <taxon>Pseudomonadales</taxon>
        <taxon>Pseudomonadaceae</taxon>
        <taxon>Pseudomonas</taxon>
        <taxon>Pseudomonas syringae</taxon>
    </lineage>
</organism>
<dbReference type="Proteomes" id="UP000050345">
    <property type="component" value="Unassembled WGS sequence"/>
</dbReference>
<gene>
    <name evidence="1" type="ORF">ALO73_200110</name>
</gene>
<reference evidence="1 2" key="1">
    <citation type="submission" date="2015-09" db="EMBL/GenBank/DDBJ databases">
        <title>Genome announcement of multiple Pseudomonas syringae strains.</title>
        <authorList>
            <person name="Thakur S."/>
            <person name="Wang P.W."/>
            <person name="Gong Y."/>
            <person name="Weir B.S."/>
            <person name="Guttman D.S."/>
        </authorList>
    </citation>
    <scope>NUCLEOTIDE SEQUENCE [LARGE SCALE GENOMIC DNA]</scope>
    <source>
        <strain evidence="1 2">ICMP9757</strain>
    </source>
</reference>
<proteinExistence type="predicted"/>
<evidence type="ECO:0000313" key="1">
    <source>
        <dbReference type="EMBL" id="KPX17685.1"/>
    </source>
</evidence>